<dbReference type="Gene3D" id="3.90.70.10">
    <property type="entry name" value="Cysteine proteinases"/>
    <property type="match status" value="1"/>
</dbReference>
<comment type="caution">
    <text evidence="2">The sequence shown here is derived from an EMBL/GenBank/DDBJ whole genome shotgun (WGS) entry which is preliminary data.</text>
</comment>
<feature type="region of interest" description="Disordered" evidence="1">
    <location>
        <begin position="1"/>
        <end position="23"/>
    </location>
</feature>
<feature type="compositionally biased region" description="Polar residues" evidence="1">
    <location>
        <begin position="679"/>
        <end position="697"/>
    </location>
</feature>
<feature type="compositionally biased region" description="Acidic residues" evidence="1">
    <location>
        <begin position="453"/>
        <end position="462"/>
    </location>
</feature>
<feature type="compositionally biased region" description="Basic and acidic residues" evidence="1">
    <location>
        <begin position="558"/>
        <end position="568"/>
    </location>
</feature>
<sequence>MAPRTSNTSVNADNTLKTDLQRQRDKYGFKISKQWLPRGQRPHRNPRVIHTNNPLRTFQSIIHQSFMHTPIFLRWIPSHIAPHVDGHNANDCVTCQYQQLARTYWGAAGANNPIDDTDPNIARLHQLAVGMTGSTPAEFYDFATVFMRYIGSLPGTGGLYDAWAARNSWEAHWNEEWRALFQLDYEEETLCMPCGLITVTNQSASMLNVAYDPAMLATGDLDTILTQTFFMTAGHAPCANCPGTTHHIFRRRITAAPQILRICVDINSPPGPIPHAQLGQTTKQLDPWNVPDQLHLRFRQLNHSLPLTYTLSSAIAHGGNGGRMESGGIVVLPDGEEVEDEDDENLNEDDEEDNEGEAEEEEHLDNVGDEEIDEAFKWQGSEDSMRDDDSITSGSPVDPTEPTYRPKNPSPREYIPKTAEEIAAEVDRGFARRLGPARGPTVPRYRGPITSSDMEEKEDQQMLDDILGQGEDPVQHDAENNGGNGEHDEDVEINASDDSGSSIAPAELEGRIAGMDDSEAKPIIFRALNHASGRMIREGRQLPAPVEEEQQEVSDAPARARDEPERICRSRSPSLSNNRPRRNIFGGLRGLAMVTEERFIEELGPGAGDVPHNSESSPDGDGNDDADALHRRQSIAAPQQSHQHIGPSKQVAANVDSSPFSRYLNEFWTLVGLKQKSSASQNATSNQGSSANANQDPTAVDPTVPNNGWVKVPKSSRKSSNRPTIDVGDSQWRVAGQPHSGQTHIINVRGPDNESHVESSDQEQLGPGQLQANPQRPGHGCYRPAGYQVIVLTYARDPLRGKWGKLERDIPEF</sequence>
<evidence type="ECO:0000256" key="1">
    <source>
        <dbReference type="SAM" id="MobiDB-lite"/>
    </source>
</evidence>
<protein>
    <submittedName>
        <fullName evidence="2">Uncharacterized protein</fullName>
    </submittedName>
</protein>
<keyword evidence="3" id="KW-1185">Reference proteome</keyword>
<dbReference type="OrthoDB" id="289038at2759"/>
<feature type="compositionally biased region" description="Polar residues" evidence="1">
    <location>
        <begin position="1"/>
        <end position="18"/>
    </location>
</feature>
<feature type="compositionally biased region" description="Acidic residues" evidence="1">
    <location>
        <begin position="336"/>
        <end position="373"/>
    </location>
</feature>
<dbReference type="AlphaFoldDB" id="A0A9P4LR74"/>
<name>A0A9P4LR74_9PLEO</name>
<dbReference type="InterPro" id="IPR038765">
    <property type="entry name" value="Papain-like_cys_pep_sf"/>
</dbReference>
<accession>A0A9P4LR74</accession>
<evidence type="ECO:0000313" key="2">
    <source>
        <dbReference type="EMBL" id="KAF2033467.1"/>
    </source>
</evidence>
<feature type="region of interest" description="Disordered" evidence="1">
    <location>
        <begin position="540"/>
        <end position="584"/>
    </location>
</feature>
<evidence type="ECO:0000313" key="3">
    <source>
        <dbReference type="Proteomes" id="UP000799777"/>
    </source>
</evidence>
<feature type="region of interest" description="Disordered" evidence="1">
    <location>
        <begin position="430"/>
        <end position="503"/>
    </location>
</feature>
<dbReference type="SUPFAM" id="SSF54001">
    <property type="entry name" value="Cysteine proteinases"/>
    <property type="match status" value="1"/>
</dbReference>
<proteinExistence type="predicted"/>
<dbReference type="Proteomes" id="UP000799777">
    <property type="component" value="Unassembled WGS sequence"/>
</dbReference>
<organism evidence="2 3">
    <name type="scientific">Setomelanomma holmii</name>
    <dbReference type="NCBI Taxonomy" id="210430"/>
    <lineage>
        <taxon>Eukaryota</taxon>
        <taxon>Fungi</taxon>
        <taxon>Dikarya</taxon>
        <taxon>Ascomycota</taxon>
        <taxon>Pezizomycotina</taxon>
        <taxon>Dothideomycetes</taxon>
        <taxon>Pleosporomycetidae</taxon>
        <taxon>Pleosporales</taxon>
        <taxon>Pleosporineae</taxon>
        <taxon>Phaeosphaeriaceae</taxon>
        <taxon>Setomelanomma</taxon>
    </lineage>
</organism>
<dbReference type="EMBL" id="ML978166">
    <property type="protein sequence ID" value="KAF2033467.1"/>
    <property type="molecule type" value="Genomic_DNA"/>
</dbReference>
<feature type="region of interest" description="Disordered" evidence="1">
    <location>
        <begin position="336"/>
        <end position="415"/>
    </location>
</feature>
<feature type="region of interest" description="Disordered" evidence="1">
    <location>
        <begin position="599"/>
        <end position="653"/>
    </location>
</feature>
<gene>
    <name evidence="2" type="ORF">EK21DRAFT_86263</name>
</gene>
<feature type="region of interest" description="Disordered" evidence="1">
    <location>
        <begin position="679"/>
        <end position="775"/>
    </location>
</feature>
<reference evidence="2" key="1">
    <citation type="journal article" date="2020" name="Stud. Mycol.">
        <title>101 Dothideomycetes genomes: a test case for predicting lifestyles and emergence of pathogens.</title>
        <authorList>
            <person name="Haridas S."/>
            <person name="Albert R."/>
            <person name="Binder M."/>
            <person name="Bloem J."/>
            <person name="Labutti K."/>
            <person name="Salamov A."/>
            <person name="Andreopoulos B."/>
            <person name="Baker S."/>
            <person name="Barry K."/>
            <person name="Bills G."/>
            <person name="Bluhm B."/>
            <person name="Cannon C."/>
            <person name="Castanera R."/>
            <person name="Culley D."/>
            <person name="Daum C."/>
            <person name="Ezra D."/>
            <person name="Gonzalez J."/>
            <person name="Henrissat B."/>
            <person name="Kuo A."/>
            <person name="Liang C."/>
            <person name="Lipzen A."/>
            <person name="Lutzoni F."/>
            <person name="Magnuson J."/>
            <person name="Mondo S."/>
            <person name="Nolan M."/>
            <person name="Ohm R."/>
            <person name="Pangilinan J."/>
            <person name="Park H.-J."/>
            <person name="Ramirez L."/>
            <person name="Alfaro M."/>
            <person name="Sun H."/>
            <person name="Tritt A."/>
            <person name="Yoshinaga Y."/>
            <person name="Zwiers L.-H."/>
            <person name="Turgeon B."/>
            <person name="Goodwin S."/>
            <person name="Spatafora J."/>
            <person name="Crous P."/>
            <person name="Grigoriev I."/>
        </authorList>
    </citation>
    <scope>NUCLEOTIDE SEQUENCE</scope>
    <source>
        <strain evidence="2">CBS 110217</strain>
    </source>
</reference>